<keyword evidence="1" id="KW-1133">Transmembrane helix</keyword>
<feature type="transmembrane region" description="Helical" evidence="1">
    <location>
        <begin position="31"/>
        <end position="50"/>
    </location>
</feature>
<comment type="caution">
    <text evidence="2">The sequence shown here is derived from an EMBL/GenBank/DDBJ whole genome shotgun (WGS) entry which is preliminary data.</text>
</comment>
<evidence type="ECO:0000256" key="1">
    <source>
        <dbReference type="SAM" id="Phobius"/>
    </source>
</evidence>
<proteinExistence type="predicted"/>
<name>A0ABS2CG58_9MICO</name>
<sequence length="62" mass="6593">MNRRYLAFAALAITLLYGASFALFDETPKGYAAIGGVVVALAWISVGVFGRDDGPGRDRTRG</sequence>
<keyword evidence="1" id="KW-0472">Membrane</keyword>
<keyword evidence="1" id="KW-0812">Transmembrane</keyword>
<reference evidence="2" key="1">
    <citation type="submission" date="2021-02" db="EMBL/GenBank/DDBJ databases">
        <title>Phycicoccus sp. MQZ13P-5T, whole genome shotgun sequence.</title>
        <authorList>
            <person name="Tuo L."/>
        </authorList>
    </citation>
    <scope>NUCLEOTIDE SEQUENCE</scope>
    <source>
        <strain evidence="2">MQZ13P-5</strain>
    </source>
</reference>
<protein>
    <submittedName>
        <fullName evidence="2">Uncharacterized protein</fullName>
    </submittedName>
</protein>
<keyword evidence="3" id="KW-1185">Reference proteome</keyword>
<evidence type="ECO:0000313" key="2">
    <source>
        <dbReference type="EMBL" id="MBM6398866.1"/>
    </source>
</evidence>
<accession>A0ABS2CG58</accession>
<organism evidence="2 3">
    <name type="scientific">Phycicoccus sonneratiae</name>
    <dbReference type="NCBI Taxonomy" id="2807628"/>
    <lineage>
        <taxon>Bacteria</taxon>
        <taxon>Bacillati</taxon>
        <taxon>Actinomycetota</taxon>
        <taxon>Actinomycetes</taxon>
        <taxon>Micrococcales</taxon>
        <taxon>Intrasporangiaceae</taxon>
        <taxon>Phycicoccus</taxon>
    </lineage>
</organism>
<dbReference type="EMBL" id="JAFDVD010000001">
    <property type="protein sequence ID" value="MBM6398866.1"/>
    <property type="molecule type" value="Genomic_DNA"/>
</dbReference>
<dbReference type="RefSeq" id="WP_204129357.1">
    <property type="nucleotide sequence ID" value="NZ_JAFDVD010000001.1"/>
</dbReference>
<dbReference type="Proteomes" id="UP001430172">
    <property type="component" value="Unassembled WGS sequence"/>
</dbReference>
<gene>
    <name evidence="2" type="ORF">JQN70_00535</name>
</gene>
<evidence type="ECO:0000313" key="3">
    <source>
        <dbReference type="Proteomes" id="UP001430172"/>
    </source>
</evidence>